<dbReference type="EMBL" id="JBBPBM010000017">
    <property type="protein sequence ID" value="KAK8556935.1"/>
    <property type="molecule type" value="Genomic_DNA"/>
</dbReference>
<dbReference type="Proteomes" id="UP001472677">
    <property type="component" value="Unassembled WGS sequence"/>
</dbReference>
<organism evidence="2 3">
    <name type="scientific">Hibiscus sabdariffa</name>
    <name type="common">roselle</name>
    <dbReference type="NCBI Taxonomy" id="183260"/>
    <lineage>
        <taxon>Eukaryota</taxon>
        <taxon>Viridiplantae</taxon>
        <taxon>Streptophyta</taxon>
        <taxon>Embryophyta</taxon>
        <taxon>Tracheophyta</taxon>
        <taxon>Spermatophyta</taxon>
        <taxon>Magnoliopsida</taxon>
        <taxon>eudicotyledons</taxon>
        <taxon>Gunneridae</taxon>
        <taxon>Pentapetalae</taxon>
        <taxon>rosids</taxon>
        <taxon>malvids</taxon>
        <taxon>Malvales</taxon>
        <taxon>Malvaceae</taxon>
        <taxon>Malvoideae</taxon>
        <taxon>Hibiscus</taxon>
    </lineage>
</organism>
<evidence type="ECO:0000256" key="1">
    <source>
        <dbReference type="SAM" id="MobiDB-lite"/>
    </source>
</evidence>
<accession>A0ABR2EBK9</accession>
<gene>
    <name evidence="2" type="ORF">V6N12_003324</name>
</gene>
<comment type="caution">
    <text evidence="2">The sequence shown here is derived from an EMBL/GenBank/DDBJ whole genome shotgun (WGS) entry which is preliminary data.</text>
</comment>
<name>A0ABR2EBK9_9ROSI</name>
<proteinExistence type="predicted"/>
<sequence>MGCGISKIDIPKGGDSSQLYTQLAIVHGPNDRSLSSRHVPTGDGSYHKKRGEVEKAEACIDKESSSEGDFNDRCDGISYMASPSFKVYCVPSQLDDGSSEGDSNPDEIMEDAKMDFGYYNKGWSGGYGKTIAPSRKEKKPSRGRCFRQILDTGILYDTEIPDTGGENETSGFGYHILKQ</sequence>
<evidence type="ECO:0000313" key="3">
    <source>
        <dbReference type="Proteomes" id="UP001472677"/>
    </source>
</evidence>
<evidence type="ECO:0000313" key="2">
    <source>
        <dbReference type="EMBL" id="KAK8556935.1"/>
    </source>
</evidence>
<feature type="region of interest" description="Disordered" evidence="1">
    <location>
        <begin position="30"/>
        <end position="50"/>
    </location>
</feature>
<protein>
    <submittedName>
        <fullName evidence="2">Uncharacterized protein</fullName>
    </submittedName>
</protein>
<reference evidence="2 3" key="1">
    <citation type="journal article" date="2024" name="G3 (Bethesda)">
        <title>Genome assembly of Hibiscus sabdariffa L. provides insights into metabolisms of medicinal natural products.</title>
        <authorList>
            <person name="Kim T."/>
        </authorList>
    </citation>
    <scope>NUCLEOTIDE SEQUENCE [LARGE SCALE GENOMIC DNA]</scope>
    <source>
        <strain evidence="2">TK-2024</strain>
        <tissue evidence="2">Old leaves</tissue>
    </source>
</reference>
<keyword evidence="3" id="KW-1185">Reference proteome</keyword>